<reference evidence="17" key="1">
    <citation type="submission" date="2017-04" db="EMBL/GenBank/DDBJ databases">
        <title>Complete Genome Sequences of Twelve Strains of a Stable Defined Moderately Diverse Mouse Microbiota 2 (sDMDMm2).</title>
        <authorList>
            <person name="Uchimura Y."/>
            <person name="Wyss M."/>
            <person name="Brugiroux S."/>
            <person name="Limenitakis J.P."/>
            <person name="Stecher B."/>
            <person name="McCoy K.D."/>
            <person name="Macpherson A.J."/>
        </authorList>
    </citation>
    <scope>NUCLEOTIDE SEQUENCE</scope>
    <source>
        <strain evidence="17">YL58</strain>
    </source>
</reference>
<feature type="transmembrane region" description="Helical" evidence="15">
    <location>
        <begin position="132"/>
        <end position="154"/>
    </location>
</feature>
<sequence length="444" mass="50199">MPKAYDHQKKKDLEADVSVLAREITDAAPEERLSIVTDFASKWNANITVEYDALSYEVNLLGEEINPAPTKDGRVDTTIRFRKDNHDSQISLVNNIKGGADFFQAAQSFSDGKGHIDTVVSRQQIEDAVSTVLMILPFTAMICTVISVFFAIFYSKMYTNPIRKICSATEEMRQLKPQAHFMNVTQDEIGMLADNVNGLYRDLLTTIHELEREIKNVEEAEIQKTDFLRAASHELKTPVTAVNAMLENMLMGVGKYKDRDTYLARCKGLMEQLADMIRDILDTLKIGFAGVQECSKMDLADTLLTVMEPYLVIAKTRGVEFDIRLENSFVLQMPREMFKKALSNILANAVSYTRQGGMIYIYIEKQTLVIENECTPISPEHLSHIFEPFYRTDFGRNRTNGGNGLGLYIVAAILKSMDVEYRFTPSEMINGMSFQILLNQKGIP</sequence>
<dbReference type="CDD" id="cd00082">
    <property type="entry name" value="HisKA"/>
    <property type="match status" value="1"/>
</dbReference>
<dbReference type="CDD" id="cd00075">
    <property type="entry name" value="HATPase"/>
    <property type="match status" value="1"/>
</dbReference>
<keyword evidence="4" id="KW-1003">Cell membrane</keyword>
<keyword evidence="14" id="KW-0175">Coiled coil</keyword>
<organism evidence="17 18">
    <name type="scientific">Blautia pseudococcoides</name>
    <dbReference type="NCBI Taxonomy" id="1796616"/>
    <lineage>
        <taxon>Bacteria</taxon>
        <taxon>Bacillati</taxon>
        <taxon>Bacillota</taxon>
        <taxon>Clostridia</taxon>
        <taxon>Lachnospirales</taxon>
        <taxon>Lachnospiraceae</taxon>
        <taxon>Blautia</taxon>
    </lineage>
</organism>
<dbReference type="InterPro" id="IPR036890">
    <property type="entry name" value="HATPase_C_sf"/>
</dbReference>
<keyword evidence="11 15" id="KW-1133">Transmembrane helix</keyword>
<dbReference type="InterPro" id="IPR005467">
    <property type="entry name" value="His_kinase_dom"/>
</dbReference>
<dbReference type="Gene3D" id="6.10.340.10">
    <property type="match status" value="1"/>
</dbReference>
<dbReference type="Pfam" id="PF02518">
    <property type="entry name" value="HATPase_c"/>
    <property type="match status" value="1"/>
</dbReference>
<evidence type="ECO:0000256" key="11">
    <source>
        <dbReference type="ARBA" id="ARBA00022989"/>
    </source>
</evidence>
<dbReference type="PANTHER" id="PTHR45528:SF1">
    <property type="entry name" value="SENSOR HISTIDINE KINASE CPXA"/>
    <property type="match status" value="1"/>
</dbReference>
<dbReference type="Proteomes" id="UP000092574">
    <property type="component" value="Chromosome"/>
</dbReference>
<evidence type="ECO:0000256" key="15">
    <source>
        <dbReference type="SAM" id="Phobius"/>
    </source>
</evidence>
<keyword evidence="8" id="KW-0547">Nucleotide-binding</keyword>
<evidence type="ECO:0000256" key="8">
    <source>
        <dbReference type="ARBA" id="ARBA00022741"/>
    </source>
</evidence>
<dbReference type="InterPro" id="IPR036097">
    <property type="entry name" value="HisK_dim/P_sf"/>
</dbReference>
<keyword evidence="5" id="KW-0597">Phosphoprotein</keyword>
<dbReference type="PROSITE" id="PS50109">
    <property type="entry name" value="HIS_KIN"/>
    <property type="match status" value="1"/>
</dbReference>
<dbReference type="SUPFAM" id="SSF47384">
    <property type="entry name" value="Homodimeric domain of signal transducing histidine kinase"/>
    <property type="match status" value="1"/>
</dbReference>
<evidence type="ECO:0000256" key="6">
    <source>
        <dbReference type="ARBA" id="ARBA00022679"/>
    </source>
</evidence>
<evidence type="ECO:0000256" key="3">
    <source>
        <dbReference type="ARBA" id="ARBA00012438"/>
    </source>
</evidence>
<evidence type="ECO:0000256" key="10">
    <source>
        <dbReference type="ARBA" id="ARBA00022840"/>
    </source>
</evidence>
<dbReference type="SUPFAM" id="SSF55874">
    <property type="entry name" value="ATPase domain of HSP90 chaperone/DNA topoisomerase II/histidine kinase"/>
    <property type="match status" value="1"/>
</dbReference>
<dbReference type="EMBL" id="CP015405">
    <property type="protein sequence ID" value="ANU75545.1"/>
    <property type="molecule type" value="Genomic_DNA"/>
</dbReference>
<dbReference type="InterPro" id="IPR004358">
    <property type="entry name" value="Sig_transdc_His_kin-like_C"/>
</dbReference>
<keyword evidence="18" id="KW-1185">Reference proteome</keyword>
<dbReference type="RefSeq" id="WP_065541739.1">
    <property type="nucleotide sequence ID" value="NZ_CP015405.2"/>
</dbReference>
<evidence type="ECO:0000256" key="13">
    <source>
        <dbReference type="ARBA" id="ARBA00023136"/>
    </source>
</evidence>
<dbReference type="Gene3D" id="3.30.565.10">
    <property type="entry name" value="Histidine kinase-like ATPase, C-terminal domain"/>
    <property type="match status" value="1"/>
</dbReference>
<evidence type="ECO:0000256" key="14">
    <source>
        <dbReference type="SAM" id="Coils"/>
    </source>
</evidence>
<proteinExistence type="predicted"/>
<accession>A0A1C7I7G9</accession>
<keyword evidence="6" id="KW-0808">Transferase</keyword>
<dbReference type="SMART" id="SM00387">
    <property type="entry name" value="HATPase_c"/>
    <property type="match status" value="1"/>
</dbReference>
<keyword evidence="12" id="KW-0902">Two-component regulatory system</keyword>
<protein>
    <recommendedName>
        <fullName evidence="3">histidine kinase</fullName>
        <ecNumber evidence="3">2.7.13.3</ecNumber>
    </recommendedName>
</protein>
<dbReference type="GO" id="GO:0005524">
    <property type="term" value="F:ATP binding"/>
    <property type="evidence" value="ECO:0007669"/>
    <property type="project" value="UniProtKB-KW"/>
</dbReference>
<comment type="catalytic activity">
    <reaction evidence="1">
        <text>ATP + protein L-histidine = ADP + protein N-phospho-L-histidine.</text>
        <dbReference type="EC" id="2.7.13.3"/>
    </reaction>
</comment>
<evidence type="ECO:0000313" key="17">
    <source>
        <dbReference type="EMBL" id="ANU75545.1"/>
    </source>
</evidence>
<evidence type="ECO:0000256" key="9">
    <source>
        <dbReference type="ARBA" id="ARBA00022777"/>
    </source>
</evidence>
<evidence type="ECO:0000313" key="18">
    <source>
        <dbReference type="Proteomes" id="UP000092574"/>
    </source>
</evidence>
<name>A0A1C7I7G9_9FIRM</name>
<evidence type="ECO:0000256" key="5">
    <source>
        <dbReference type="ARBA" id="ARBA00022553"/>
    </source>
</evidence>
<dbReference type="EC" id="2.7.13.3" evidence="3"/>
<evidence type="ECO:0000256" key="1">
    <source>
        <dbReference type="ARBA" id="ARBA00000085"/>
    </source>
</evidence>
<dbReference type="GO" id="GO:0000155">
    <property type="term" value="F:phosphorelay sensor kinase activity"/>
    <property type="evidence" value="ECO:0007669"/>
    <property type="project" value="InterPro"/>
</dbReference>
<evidence type="ECO:0000256" key="4">
    <source>
        <dbReference type="ARBA" id="ARBA00022475"/>
    </source>
</evidence>
<dbReference type="AlphaFoldDB" id="A0A1C7I7G9"/>
<dbReference type="PRINTS" id="PR00344">
    <property type="entry name" value="BCTRLSENSOR"/>
</dbReference>
<dbReference type="PANTHER" id="PTHR45528">
    <property type="entry name" value="SENSOR HISTIDINE KINASE CPXA"/>
    <property type="match status" value="1"/>
</dbReference>
<dbReference type="KEGG" id="byl:A4V09_07050"/>
<dbReference type="SMART" id="SM00388">
    <property type="entry name" value="HisKA"/>
    <property type="match status" value="1"/>
</dbReference>
<evidence type="ECO:0000256" key="7">
    <source>
        <dbReference type="ARBA" id="ARBA00022692"/>
    </source>
</evidence>
<gene>
    <name evidence="17" type="ORF">A4V09_07050</name>
</gene>
<dbReference type="OrthoDB" id="9762826at2"/>
<evidence type="ECO:0000259" key="16">
    <source>
        <dbReference type="PROSITE" id="PS50109"/>
    </source>
</evidence>
<evidence type="ECO:0000256" key="12">
    <source>
        <dbReference type="ARBA" id="ARBA00023012"/>
    </source>
</evidence>
<keyword evidence="9 17" id="KW-0418">Kinase</keyword>
<dbReference type="Pfam" id="PF00512">
    <property type="entry name" value="HisKA"/>
    <property type="match status" value="1"/>
</dbReference>
<dbReference type="GO" id="GO:0005886">
    <property type="term" value="C:plasma membrane"/>
    <property type="evidence" value="ECO:0007669"/>
    <property type="project" value="UniProtKB-SubCell"/>
</dbReference>
<dbReference type="Gene3D" id="1.10.287.130">
    <property type="match status" value="1"/>
</dbReference>
<dbReference type="STRING" id="1796616.A4V09_07050"/>
<dbReference type="InterPro" id="IPR003661">
    <property type="entry name" value="HisK_dim/P_dom"/>
</dbReference>
<dbReference type="InterPro" id="IPR003594">
    <property type="entry name" value="HATPase_dom"/>
</dbReference>
<keyword evidence="13 15" id="KW-0472">Membrane</keyword>
<feature type="domain" description="Histidine kinase" evidence="16">
    <location>
        <begin position="230"/>
        <end position="442"/>
    </location>
</feature>
<dbReference type="InterPro" id="IPR050398">
    <property type="entry name" value="HssS/ArlS-like"/>
</dbReference>
<feature type="coiled-coil region" evidence="14">
    <location>
        <begin position="193"/>
        <end position="220"/>
    </location>
</feature>
<evidence type="ECO:0000256" key="2">
    <source>
        <dbReference type="ARBA" id="ARBA00004651"/>
    </source>
</evidence>
<keyword evidence="7 15" id="KW-0812">Transmembrane</keyword>
<keyword evidence="10" id="KW-0067">ATP-binding</keyword>
<comment type="subcellular location">
    <subcellularLocation>
        <location evidence="2">Cell membrane</location>
        <topology evidence="2">Multi-pass membrane protein</topology>
    </subcellularLocation>
</comment>